<evidence type="ECO:0000256" key="1">
    <source>
        <dbReference type="SAM" id="Phobius"/>
    </source>
</evidence>
<sequence length="293" mass="32091">MTSIVSLTTARSSPLLFKTSSTAFCAPTSLEVSSSVLSSSRTISSEIGCRNFHSNEMSIVASTAPHLYLKNVTFFWVGATALCIWFLFVHAPPFIVKRKIFKDVPLAAHLGGAYAIYLACLFNSLFTPSTLKYGKEVHTAIGRIGMVSGLVSFALGFYCAWMRPVTPPLSFSIGITVGGVAQIVSQLVGWKAIRNYQRLSLEEREWLSQGFTEQNSDKLAELRDEKRKSLSTHIYNMIALYTIACGAPALIRIAGMVLPEEMSVPGLVGSVIFLNLIAKPFGDSYVRNIKKTD</sequence>
<organism evidence="2 3">
    <name type="scientific">Nitzschia inconspicua</name>
    <dbReference type="NCBI Taxonomy" id="303405"/>
    <lineage>
        <taxon>Eukaryota</taxon>
        <taxon>Sar</taxon>
        <taxon>Stramenopiles</taxon>
        <taxon>Ochrophyta</taxon>
        <taxon>Bacillariophyta</taxon>
        <taxon>Bacillariophyceae</taxon>
        <taxon>Bacillariophycidae</taxon>
        <taxon>Bacillariales</taxon>
        <taxon>Bacillariaceae</taxon>
        <taxon>Nitzschia</taxon>
    </lineage>
</organism>
<dbReference type="AlphaFoldDB" id="A0A9K3Q4E2"/>
<dbReference type="Proteomes" id="UP000693970">
    <property type="component" value="Unassembled WGS sequence"/>
</dbReference>
<reference evidence="2" key="1">
    <citation type="journal article" date="2021" name="Sci. Rep.">
        <title>Diploid genomic architecture of Nitzschia inconspicua, an elite biomass production diatom.</title>
        <authorList>
            <person name="Oliver A."/>
            <person name="Podell S."/>
            <person name="Pinowska A."/>
            <person name="Traller J.C."/>
            <person name="Smith S.R."/>
            <person name="McClure R."/>
            <person name="Beliaev A."/>
            <person name="Bohutskyi P."/>
            <person name="Hill E.A."/>
            <person name="Rabines A."/>
            <person name="Zheng H."/>
            <person name="Allen L.Z."/>
            <person name="Kuo A."/>
            <person name="Grigoriev I.V."/>
            <person name="Allen A.E."/>
            <person name="Hazlebeck D."/>
            <person name="Allen E.E."/>
        </authorList>
    </citation>
    <scope>NUCLEOTIDE SEQUENCE</scope>
    <source>
        <strain evidence="2">Hildebrandi</strain>
    </source>
</reference>
<dbReference type="OrthoDB" id="66180at2759"/>
<keyword evidence="1" id="KW-0812">Transmembrane</keyword>
<protein>
    <submittedName>
        <fullName evidence="2">Uncharacterized protein</fullName>
    </submittedName>
</protein>
<accession>A0A9K3Q4E2</accession>
<name>A0A9K3Q4E2_9STRA</name>
<comment type="caution">
    <text evidence="2">The sequence shown here is derived from an EMBL/GenBank/DDBJ whole genome shotgun (WGS) entry which is preliminary data.</text>
</comment>
<dbReference type="EMBL" id="JAGRRH010000004">
    <property type="protein sequence ID" value="KAG7370768.1"/>
    <property type="molecule type" value="Genomic_DNA"/>
</dbReference>
<feature type="transmembrane region" description="Helical" evidence="1">
    <location>
        <begin position="234"/>
        <end position="258"/>
    </location>
</feature>
<reference evidence="2" key="2">
    <citation type="submission" date="2021-04" db="EMBL/GenBank/DDBJ databases">
        <authorList>
            <person name="Podell S."/>
        </authorList>
    </citation>
    <scope>NUCLEOTIDE SEQUENCE</scope>
    <source>
        <strain evidence="2">Hildebrandi</strain>
    </source>
</reference>
<evidence type="ECO:0000313" key="2">
    <source>
        <dbReference type="EMBL" id="KAG7370768.1"/>
    </source>
</evidence>
<feature type="transmembrane region" description="Helical" evidence="1">
    <location>
        <begin position="67"/>
        <end position="88"/>
    </location>
</feature>
<proteinExistence type="predicted"/>
<keyword evidence="1" id="KW-0472">Membrane</keyword>
<feature type="transmembrane region" description="Helical" evidence="1">
    <location>
        <begin position="140"/>
        <end position="163"/>
    </location>
</feature>
<feature type="transmembrane region" description="Helical" evidence="1">
    <location>
        <begin position="169"/>
        <end position="190"/>
    </location>
</feature>
<evidence type="ECO:0000313" key="3">
    <source>
        <dbReference type="Proteomes" id="UP000693970"/>
    </source>
</evidence>
<keyword evidence="3" id="KW-1185">Reference proteome</keyword>
<gene>
    <name evidence="2" type="ORF">IV203_019338</name>
</gene>
<keyword evidence="1" id="KW-1133">Transmembrane helix</keyword>
<feature type="transmembrane region" description="Helical" evidence="1">
    <location>
        <begin position="108"/>
        <end position="128"/>
    </location>
</feature>
<feature type="transmembrane region" description="Helical" evidence="1">
    <location>
        <begin position="264"/>
        <end position="282"/>
    </location>
</feature>